<feature type="transmembrane region" description="Helical" evidence="1">
    <location>
        <begin position="12"/>
        <end position="30"/>
    </location>
</feature>
<dbReference type="RefSeq" id="WP_232569181.1">
    <property type="nucleotide sequence ID" value="NZ_CP089466.1"/>
</dbReference>
<gene>
    <name evidence="2" type="ORF">ACFOKC_00540</name>
</gene>
<protein>
    <submittedName>
        <fullName evidence="2">DUF2306 domain-containing protein</fullName>
    </submittedName>
</protein>
<feature type="transmembrane region" description="Helical" evidence="1">
    <location>
        <begin position="42"/>
        <end position="60"/>
    </location>
</feature>
<dbReference type="Pfam" id="PF10067">
    <property type="entry name" value="DUF2306"/>
    <property type="match status" value="1"/>
</dbReference>
<dbReference type="AlphaFoldDB" id="A0ABD5NAQ0"/>
<dbReference type="EMBL" id="JBHRWN010000002">
    <property type="protein sequence ID" value="MFC3476202.1"/>
    <property type="molecule type" value="Genomic_DNA"/>
</dbReference>
<evidence type="ECO:0000256" key="1">
    <source>
        <dbReference type="SAM" id="Phobius"/>
    </source>
</evidence>
<reference evidence="2 3" key="1">
    <citation type="journal article" date="2019" name="Int. J. Syst. Evol. Microbiol.">
        <title>The Global Catalogue of Microorganisms (GCM) 10K type strain sequencing project: providing services to taxonomists for standard genome sequencing and annotation.</title>
        <authorList>
            <consortium name="The Broad Institute Genomics Platform"/>
            <consortium name="The Broad Institute Genome Sequencing Center for Infectious Disease"/>
            <person name="Wu L."/>
            <person name="Ma J."/>
        </authorList>
    </citation>
    <scope>NUCLEOTIDE SEQUENCE [LARGE SCALE GENOMIC DNA]</scope>
    <source>
        <strain evidence="2 3">CGMCC 1.12562</strain>
    </source>
</reference>
<dbReference type="Proteomes" id="UP001595660">
    <property type="component" value="Unassembled WGS sequence"/>
</dbReference>
<keyword evidence="1" id="KW-0472">Membrane</keyword>
<proteinExistence type="predicted"/>
<dbReference type="InterPro" id="IPR018750">
    <property type="entry name" value="DUF2306_membrane"/>
</dbReference>
<name>A0ABD5NAQ0_9EURY</name>
<comment type="caution">
    <text evidence="2">The sequence shown here is derived from an EMBL/GenBank/DDBJ whole genome shotgun (WGS) entry which is preliminary data.</text>
</comment>
<feature type="transmembrane region" description="Helical" evidence="1">
    <location>
        <begin position="128"/>
        <end position="147"/>
    </location>
</feature>
<dbReference type="GeneID" id="69117888"/>
<evidence type="ECO:0000313" key="2">
    <source>
        <dbReference type="EMBL" id="MFC3476202.1"/>
    </source>
</evidence>
<keyword evidence="1" id="KW-1133">Transmembrane helix</keyword>
<feature type="transmembrane region" description="Helical" evidence="1">
    <location>
        <begin position="66"/>
        <end position="87"/>
    </location>
</feature>
<evidence type="ECO:0000313" key="3">
    <source>
        <dbReference type="Proteomes" id="UP001595660"/>
    </source>
</evidence>
<keyword evidence="1" id="KW-0812">Transmembrane</keyword>
<feature type="transmembrane region" description="Helical" evidence="1">
    <location>
        <begin position="168"/>
        <end position="186"/>
    </location>
</feature>
<sequence length="217" mass="23386">MTALGDAVLQAHVVAGFAALFAGLGALATEKGGRRHRQSGRIYVYAMAFVSGTSLALYAVEPTFMRLFLGLVAVFSFYFAFSGYRVLGRKRPSDDPALPDWVAVGLLGAASVGLLAVGATYYLDGADFAAVVLVFGAIAGAFAVTDARKFRRERDRFAWVGEHVVRMGAGYIATVSAFSTVNFTALPSIARWLWPTVLGTPLLVYLQYKYEDEFASN</sequence>
<accession>A0ABD5NAQ0</accession>
<feature type="transmembrane region" description="Helical" evidence="1">
    <location>
        <begin position="99"/>
        <end position="122"/>
    </location>
</feature>
<keyword evidence="3" id="KW-1185">Reference proteome</keyword>
<organism evidence="2 3">
    <name type="scientific">Halobacterium litoreum</name>
    <dbReference type="NCBI Taxonomy" id="2039234"/>
    <lineage>
        <taxon>Archaea</taxon>
        <taxon>Methanobacteriati</taxon>
        <taxon>Methanobacteriota</taxon>
        <taxon>Stenosarchaea group</taxon>
        <taxon>Halobacteria</taxon>
        <taxon>Halobacteriales</taxon>
        <taxon>Halobacteriaceae</taxon>
        <taxon>Halobacterium</taxon>
    </lineage>
</organism>